<evidence type="ECO:0000256" key="2">
    <source>
        <dbReference type="SAM" id="SignalP"/>
    </source>
</evidence>
<dbReference type="EnsemblMetazoa" id="Aqu2.1.42731_001">
    <property type="protein sequence ID" value="Aqu2.1.42731_001"/>
    <property type="gene ID" value="Aqu2.1.42731"/>
</dbReference>
<dbReference type="InParanoid" id="A0A1X7VQV4"/>
<organism evidence="3">
    <name type="scientific">Amphimedon queenslandica</name>
    <name type="common">Sponge</name>
    <dbReference type="NCBI Taxonomy" id="400682"/>
    <lineage>
        <taxon>Eukaryota</taxon>
        <taxon>Metazoa</taxon>
        <taxon>Porifera</taxon>
        <taxon>Demospongiae</taxon>
        <taxon>Heteroscleromorpha</taxon>
        <taxon>Haplosclerida</taxon>
        <taxon>Niphatidae</taxon>
        <taxon>Amphimedon</taxon>
    </lineage>
</organism>
<protein>
    <submittedName>
        <fullName evidence="3">Uncharacterized protein</fullName>
    </submittedName>
</protein>
<feature type="region of interest" description="Disordered" evidence="1">
    <location>
        <begin position="169"/>
        <end position="217"/>
    </location>
</feature>
<accession>A0A1X7VQV4</accession>
<keyword evidence="2" id="KW-0732">Signal</keyword>
<feature type="signal peptide" evidence="2">
    <location>
        <begin position="1"/>
        <end position="21"/>
    </location>
</feature>
<feature type="compositionally biased region" description="Polar residues" evidence="1">
    <location>
        <begin position="142"/>
        <end position="157"/>
    </location>
</feature>
<proteinExistence type="predicted"/>
<evidence type="ECO:0000256" key="1">
    <source>
        <dbReference type="SAM" id="MobiDB-lite"/>
    </source>
</evidence>
<dbReference type="AlphaFoldDB" id="A0A1X7VQV4"/>
<reference evidence="3" key="1">
    <citation type="submission" date="2017-05" db="UniProtKB">
        <authorList>
            <consortium name="EnsemblMetazoa"/>
        </authorList>
    </citation>
    <scope>IDENTIFICATION</scope>
</reference>
<feature type="chain" id="PRO_5013005180" evidence="2">
    <location>
        <begin position="22"/>
        <end position="217"/>
    </location>
</feature>
<name>A0A1X7VQV4_AMPQE</name>
<feature type="region of interest" description="Disordered" evidence="1">
    <location>
        <begin position="87"/>
        <end position="157"/>
    </location>
</feature>
<feature type="compositionally biased region" description="Basic residues" evidence="1">
    <location>
        <begin position="196"/>
        <end position="208"/>
    </location>
</feature>
<evidence type="ECO:0000313" key="3">
    <source>
        <dbReference type="EnsemblMetazoa" id="Aqu2.1.42731_001"/>
    </source>
</evidence>
<sequence>MTSEASMEGALFFLLIIGIEASREVNTLVRKWLHGGKESLDLPVSPKVVFWEGKQGIGAGSLPGAKAFQRRESLAVKVKKKLLNARRRKAEREDSLRPSNEVAEMSSEIEEEESKGSIMLKSKKRKSNYEERTAKRKRFLTTDANNNPLKPSINPLTFTDAERHSDATCTSLPVNGGHGELSVKGVGQKTPGKIKNLNKQKRKKRKGKLQKDHRHEC</sequence>